<dbReference type="EMBL" id="LR796222">
    <property type="protein sequence ID" value="CAB4128221.1"/>
    <property type="molecule type" value="Genomic_DNA"/>
</dbReference>
<gene>
    <name evidence="1" type="ORF">UFOVP105_25</name>
</gene>
<reference evidence="1" key="1">
    <citation type="submission" date="2020-04" db="EMBL/GenBank/DDBJ databases">
        <authorList>
            <person name="Chiriac C."/>
            <person name="Salcher M."/>
            <person name="Ghai R."/>
            <person name="Kavagutti S V."/>
        </authorList>
    </citation>
    <scope>NUCLEOTIDE SEQUENCE</scope>
</reference>
<organism evidence="1">
    <name type="scientific">uncultured Caudovirales phage</name>
    <dbReference type="NCBI Taxonomy" id="2100421"/>
    <lineage>
        <taxon>Viruses</taxon>
        <taxon>Duplodnaviria</taxon>
        <taxon>Heunggongvirae</taxon>
        <taxon>Uroviricota</taxon>
        <taxon>Caudoviricetes</taxon>
        <taxon>Peduoviridae</taxon>
        <taxon>Maltschvirus</taxon>
        <taxon>Maltschvirus maltsch</taxon>
    </lineage>
</organism>
<evidence type="ECO:0000313" key="1">
    <source>
        <dbReference type="EMBL" id="CAB4128221.1"/>
    </source>
</evidence>
<accession>A0A6J5L1R1</accession>
<sequence>MSGKKNSCDIERRRKDILKEVSERQSEKTEYVINQIAERLYLRPSTIWNDLKNARESVFTVSSSDN</sequence>
<proteinExistence type="predicted"/>
<protein>
    <submittedName>
        <fullName evidence="1">Uncharacterized protein</fullName>
    </submittedName>
</protein>
<name>A0A6J5L1R1_9CAUD</name>